<proteinExistence type="predicted"/>
<evidence type="ECO:0000313" key="1">
    <source>
        <dbReference type="EMBL" id="KAK6523247.1"/>
    </source>
</evidence>
<keyword evidence="2" id="KW-1185">Reference proteome</keyword>
<dbReference type="AlphaFoldDB" id="A0AAV9WSG5"/>
<name>A0AAV9WSG5_9PEZI</name>
<dbReference type="Proteomes" id="UP001365542">
    <property type="component" value="Unassembled WGS sequence"/>
</dbReference>
<reference evidence="1 2" key="1">
    <citation type="submission" date="2019-10" db="EMBL/GenBank/DDBJ databases">
        <authorList>
            <person name="Palmer J.M."/>
        </authorList>
    </citation>
    <scope>NUCLEOTIDE SEQUENCE [LARGE SCALE GENOMIC DNA]</scope>
    <source>
        <strain evidence="1 2">TWF694</strain>
    </source>
</reference>
<sequence>MTVKGAYWVCDRNRGRGETGCFHATVKFLSSDEFSGGVIKVRGQRWSTSEWAAPTKVREIEINGVRWRDYGLGPQPVTREITVREANDALDAYARRHPYFVFTYNCHDARQYFVRLLRG</sequence>
<comment type="caution">
    <text evidence="1">The sequence shown here is derived from an EMBL/GenBank/DDBJ whole genome shotgun (WGS) entry which is preliminary data.</text>
</comment>
<protein>
    <recommendedName>
        <fullName evidence="3">DUF4105 domain-containing protein</fullName>
    </recommendedName>
</protein>
<organism evidence="1 2">
    <name type="scientific">Orbilia ellipsospora</name>
    <dbReference type="NCBI Taxonomy" id="2528407"/>
    <lineage>
        <taxon>Eukaryota</taxon>
        <taxon>Fungi</taxon>
        <taxon>Dikarya</taxon>
        <taxon>Ascomycota</taxon>
        <taxon>Pezizomycotina</taxon>
        <taxon>Orbiliomycetes</taxon>
        <taxon>Orbiliales</taxon>
        <taxon>Orbiliaceae</taxon>
        <taxon>Orbilia</taxon>
    </lineage>
</organism>
<evidence type="ECO:0000313" key="2">
    <source>
        <dbReference type="Proteomes" id="UP001365542"/>
    </source>
</evidence>
<gene>
    <name evidence="1" type="ORF">TWF694_006137</name>
</gene>
<accession>A0AAV9WSG5</accession>
<dbReference type="EMBL" id="JAVHJO010000019">
    <property type="protein sequence ID" value="KAK6523247.1"/>
    <property type="molecule type" value="Genomic_DNA"/>
</dbReference>
<evidence type="ECO:0008006" key="3">
    <source>
        <dbReference type="Google" id="ProtNLM"/>
    </source>
</evidence>